<dbReference type="SUPFAM" id="SSF56672">
    <property type="entry name" value="DNA/RNA polymerases"/>
    <property type="match status" value="1"/>
</dbReference>
<dbReference type="InterPro" id="IPR013597">
    <property type="entry name" value="Mat_intron_G2"/>
</dbReference>
<dbReference type="InterPro" id="IPR051083">
    <property type="entry name" value="GrpII_Intron_Splice-Mob/Def"/>
</dbReference>
<keyword evidence="7" id="KW-0051">Antiviral defense</keyword>
<dbReference type="InterPro" id="IPR030931">
    <property type="entry name" value="Group_II_RT_mat"/>
</dbReference>
<dbReference type="InterPro" id="IPR000123">
    <property type="entry name" value="Reverse_transcriptase_msDNA"/>
</dbReference>
<evidence type="ECO:0000256" key="5">
    <source>
        <dbReference type="ARBA" id="ARBA00022842"/>
    </source>
</evidence>
<dbReference type="PROSITE" id="PS50878">
    <property type="entry name" value="RT_POL"/>
    <property type="match status" value="1"/>
</dbReference>
<evidence type="ECO:0000256" key="6">
    <source>
        <dbReference type="ARBA" id="ARBA00022918"/>
    </source>
</evidence>
<evidence type="ECO:0000259" key="10">
    <source>
        <dbReference type="PROSITE" id="PS50878"/>
    </source>
</evidence>
<proteinExistence type="inferred from homology"/>
<dbReference type="Proteomes" id="UP000318528">
    <property type="component" value="Unassembled WGS sequence"/>
</dbReference>
<dbReference type="OrthoDB" id="9780724at2"/>
<evidence type="ECO:0000313" key="11">
    <source>
        <dbReference type="EMBL" id="TRX00118.1"/>
    </source>
</evidence>
<dbReference type="InterPro" id="IPR043128">
    <property type="entry name" value="Rev_trsase/Diguanyl_cyclase"/>
</dbReference>
<evidence type="ECO:0000256" key="9">
    <source>
        <dbReference type="ARBA" id="ARBA00048173"/>
    </source>
</evidence>
<evidence type="ECO:0000256" key="4">
    <source>
        <dbReference type="ARBA" id="ARBA00022723"/>
    </source>
</evidence>
<dbReference type="NCBIfam" id="TIGR04416">
    <property type="entry name" value="group_II_RT_mat"/>
    <property type="match status" value="1"/>
</dbReference>
<reference evidence="13 14" key="1">
    <citation type="submission" date="2019-07" db="EMBL/GenBank/DDBJ databases">
        <title>Novel species of Flavobacterium.</title>
        <authorList>
            <person name="Liu Q."/>
            <person name="Xin Y.-H."/>
        </authorList>
    </citation>
    <scope>NUCLEOTIDE SEQUENCE [LARGE SCALE GENOMIC DNA]</scope>
    <source>
        <strain evidence="11 13">GSP39</strain>
        <strain evidence="12 14">GSR22</strain>
    </source>
</reference>
<name>A0A553B808_9FLAO</name>
<dbReference type="Pfam" id="PF00078">
    <property type="entry name" value="RVT_1"/>
    <property type="match status" value="1"/>
</dbReference>
<dbReference type="EMBL" id="VJZN01000074">
    <property type="protein sequence ID" value="TRX00118.1"/>
    <property type="molecule type" value="Genomic_DNA"/>
</dbReference>
<feature type="domain" description="Reverse transcriptase" evidence="10">
    <location>
        <begin position="37"/>
        <end position="278"/>
    </location>
</feature>
<dbReference type="Pfam" id="PF08388">
    <property type="entry name" value="GIIM"/>
    <property type="match status" value="1"/>
</dbReference>
<dbReference type="InterPro" id="IPR043502">
    <property type="entry name" value="DNA/RNA_pol_sf"/>
</dbReference>
<dbReference type="PANTHER" id="PTHR34047">
    <property type="entry name" value="NUCLEAR INTRON MATURASE 1, MITOCHONDRIAL-RELATED"/>
    <property type="match status" value="1"/>
</dbReference>
<sequence>MVKEAYRKVNSNKGSAGIDKESLEKFQENLLNNLYKIWNRMSSGSYFPQAVKEVVIPKAGGGERKLGIPTISDRIAQEVVKTYLEPRLEAVFSKNSYGYRPNKSAHNALEKVRENVRRYSWVVDMDIKAFFDEVNHELLLKAIDKHVPEKWVQMYIVRWLECPIQTSSGELVQKKGEGTPQGVVISPLLANLFLHYVLDKWLEKEYPQLTFVRYADDVIVHCYSESQSLEILNAIKNRLAECKLRLSEVKTKIVYCLDYNRMQRKDYPKKFDFLGFTFKPRSIKSKTGRGMYLGFGCEISQKSQSRITRFWKELELHRKSPLTIQDIADKVNSQIRGIIRYYGYSTIRHLQGLFRNLEFRLAKWYRNKYKERSYRVAFKRMRDIKFNYPTMFYHWQFF</sequence>
<evidence type="ECO:0000313" key="14">
    <source>
        <dbReference type="Proteomes" id="UP000318669"/>
    </source>
</evidence>
<organism evidence="12 14">
    <name type="scientific">Flavobacterium gawalongense</name>
    <dbReference type="NCBI Taxonomy" id="2594432"/>
    <lineage>
        <taxon>Bacteria</taxon>
        <taxon>Pseudomonadati</taxon>
        <taxon>Bacteroidota</taxon>
        <taxon>Flavobacteriia</taxon>
        <taxon>Flavobacteriales</taxon>
        <taxon>Flavobacteriaceae</taxon>
        <taxon>Flavobacterium</taxon>
    </lineage>
</organism>
<keyword evidence="4" id="KW-0479">Metal-binding</keyword>
<keyword evidence="6 12" id="KW-0695">RNA-directed DNA polymerase</keyword>
<dbReference type="CDD" id="cd01651">
    <property type="entry name" value="RT_G2_intron"/>
    <property type="match status" value="1"/>
</dbReference>
<keyword evidence="5" id="KW-0460">Magnesium</keyword>
<keyword evidence="2 12" id="KW-0808">Transferase</keyword>
<dbReference type="GO" id="GO:0051607">
    <property type="term" value="P:defense response to virus"/>
    <property type="evidence" value="ECO:0007669"/>
    <property type="project" value="UniProtKB-KW"/>
</dbReference>
<dbReference type="PANTHER" id="PTHR34047:SF3">
    <property type="entry name" value="BLR2052 PROTEIN"/>
    <property type="match status" value="1"/>
</dbReference>
<keyword evidence="13" id="KW-1185">Reference proteome</keyword>
<accession>A0A553B808</accession>
<gene>
    <name evidence="12" type="primary">ltrA</name>
    <name evidence="12" type="ORF">FNW11_17290</name>
    <name evidence="11" type="ORF">FNW12_17745</name>
</gene>
<dbReference type="GO" id="GO:0003723">
    <property type="term" value="F:RNA binding"/>
    <property type="evidence" value="ECO:0007669"/>
    <property type="project" value="InterPro"/>
</dbReference>
<dbReference type="EC" id="2.7.7.49" evidence="1"/>
<evidence type="ECO:0000256" key="2">
    <source>
        <dbReference type="ARBA" id="ARBA00022679"/>
    </source>
</evidence>
<evidence type="ECO:0000256" key="8">
    <source>
        <dbReference type="ARBA" id="ARBA00034120"/>
    </source>
</evidence>
<dbReference type="GO" id="GO:0046872">
    <property type="term" value="F:metal ion binding"/>
    <property type="evidence" value="ECO:0007669"/>
    <property type="project" value="UniProtKB-KW"/>
</dbReference>
<evidence type="ECO:0000313" key="12">
    <source>
        <dbReference type="EMBL" id="TRX04392.1"/>
    </source>
</evidence>
<comment type="caution">
    <text evidence="12">The sequence shown here is derived from an EMBL/GenBank/DDBJ whole genome shotgun (WGS) entry which is preliminary data.</text>
</comment>
<dbReference type="GO" id="GO:0003964">
    <property type="term" value="F:RNA-directed DNA polymerase activity"/>
    <property type="evidence" value="ECO:0007669"/>
    <property type="project" value="UniProtKB-KW"/>
</dbReference>
<protein>
    <recommendedName>
        <fullName evidence="1">RNA-directed DNA polymerase</fullName>
        <ecNumber evidence="1">2.7.7.49</ecNumber>
    </recommendedName>
</protein>
<comment type="catalytic activity">
    <reaction evidence="9">
        <text>DNA(n) + a 2'-deoxyribonucleoside 5'-triphosphate = DNA(n+1) + diphosphate</text>
        <dbReference type="Rhea" id="RHEA:22508"/>
        <dbReference type="Rhea" id="RHEA-COMP:17339"/>
        <dbReference type="Rhea" id="RHEA-COMP:17340"/>
        <dbReference type="ChEBI" id="CHEBI:33019"/>
        <dbReference type="ChEBI" id="CHEBI:61560"/>
        <dbReference type="ChEBI" id="CHEBI:173112"/>
        <dbReference type="EC" id="2.7.7.49"/>
    </reaction>
</comment>
<evidence type="ECO:0000256" key="7">
    <source>
        <dbReference type="ARBA" id="ARBA00023118"/>
    </source>
</evidence>
<dbReference type="Gene3D" id="3.30.70.270">
    <property type="match status" value="1"/>
</dbReference>
<dbReference type="PRINTS" id="PR00866">
    <property type="entry name" value="RNADNAPOLMS"/>
</dbReference>
<evidence type="ECO:0000313" key="13">
    <source>
        <dbReference type="Proteomes" id="UP000318528"/>
    </source>
</evidence>
<dbReference type="AlphaFoldDB" id="A0A553B808"/>
<comment type="similarity">
    <text evidence="8">Belongs to the bacterial reverse transcriptase family.</text>
</comment>
<evidence type="ECO:0000256" key="3">
    <source>
        <dbReference type="ARBA" id="ARBA00022695"/>
    </source>
</evidence>
<dbReference type="InterPro" id="IPR000477">
    <property type="entry name" value="RT_dom"/>
</dbReference>
<keyword evidence="3 12" id="KW-0548">Nucleotidyltransferase</keyword>
<evidence type="ECO:0000256" key="1">
    <source>
        <dbReference type="ARBA" id="ARBA00012493"/>
    </source>
</evidence>
<dbReference type="EMBL" id="VJZL01000079">
    <property type="protein sequence ID" value="TRX04392.1"/>
    <property type="molecule type" value="Genomic_DNA"/>
</dbReference>
<dbReference type="Proteomes" id="UP000318669">
    <property type="component" value="Unassembled WGS sequence"/>
</dbReference>